<evidence type="ECO:0000313" key="3">
    <source>
        <dbReference type="Proteomes" id="UP000494163"/>
    </source>
</evidence>
<dbReference type="OrthoDB" id="7868650at2759"/>
<dbReference type="Pfam" id="PF00855">
    <property type="entry name" value="PWWP"/>
    <property type="match status" value="1"/>
</dbReference>
<reference evidence="2 3" key="1">
    <citation type="submission" date="2015-08" db="EMBL/GenBank/DDBJ databases">
        <title>Ancestral chromatin configuration constrains chromatin evolution on differentiating sex chromosomes in Drosophila.</title>
        <authorList>
            <person name="Zhou Q."/>
            <person name="Bachtrog D."/>
        </authorList>
    </citation>
    <scope>NUCLEOTIDE SEQUENCE [LARGE SCALE GENOMIC DNA]</scope>
    <source>
        <tissue evidence="2">Whole larvae</tissue>
    </source>
</reference>
<keyword evidence="3" id="KW-1185">Reference proteome</keyword>
<sequence length="197" mass="23225">MAANASAVNFLVGDLVFAQMTGYIPWPARLLDNSHERQAKVQFVLTQGIYKVTYAKLWPYNEQSKARFVTADTLAYEDFSDAMRESEQMCEGSKQKKWELDFVYELRRQRALLEVEPFFIQQVNQLRRTLTRQNQNYAAAQLAFQELLEMHQLSPLLMLRNKEAVDAIKELCRFKSRRLNDRYEAEHMRDLANYLVE</sequence>
<proteinExistence type="predicted"/>
<feature type="non-terminal residue" evidence="2">
    <location>
        <position position="197"/>
    </location>
</feature>
<dbReference type="OMA" id="ESEQMCE"/>
<dbReference type="STRING" id="30019.A0A0M4EEU6"/>
<dbReference type="SUPFAM" id="SSF63748">
    <property type="entry name" value="Tudor/PWWP/MBT"/>
    <property type="match status" value="1"/>
</dbReference>
<dbReference type="EMBL" id="CP012526">
    <property type="protein sequence ID" value="ALC46578.1"/>
    <property type="molecule type" value="Genomic_DNA"/>
</dbReference>
<name>A0A0M4EEU6_DROBS</name>
<protein>
    <submittedName>
        <fullName evidence="2">CG7946</fullName>
    </submittedName>
</protein>
<evidence type="ECO:0000259" key="1">
    <source>
        <dbReference type="Pfam" id="PF00855"/>
    </source>
</evidence>
<dbReference type="Gene3D" id="2.30.30.140">
    <property type="match status" value="1"/>
</dbReference>
<evidence type="ECO:0000313" key="2">
    <source>
        <dbReference type="EMBL" id="ALC46578.1"/>
    </source>
</evidence>
<dbReference type="AlphaFoldDB" id="A0A0M4EEU6"/>
<dbReference type="CDD" id="cd05162">
    <property type="entry name" value="PWWP"/>
    <property type="match status" value="1"/>
</dbReference>
<accession>A0A0M4EEU6</accession>
<dbReference type="InterPro" id="IPR000313">
    <property type="entry name" value="PWWP_dom"/>
</dbReference>
<feature type="domain" description="PWWP" evidence="1">
    <location>
        <begin position="13"/>
        <end position="88"/>
    </location>
</feature>
<gene>
    <name evidence="2" type="ORF">Dbus_chr3Rg1328</name>
</gene>
<organism evidence="2 3">
    <name type="scientific">Drosophila busckii</name>
    <name type="common">Fruit fly</name>
    <dbReference type="NCBI Taxonomy" id="30019"/>
    <lineage>
        <taxon>Eukaryota</taxon>
        <taxon>Metazoa</taxon>
        <taxon>Ecdysozoa</taxon>
        <taxon>Arthropoda</taxon>
        <taxon>Hexapoda</taxon>
        <taxon>Insecta</taxon>
        <taxon>Pterygota</taxon>
        <taxon>Neoptera</taxon>
        <taxon>Endopterygota</taxon>
        <taxon>Diptera</taxon>
        <taxon>Brachycera</taxon>
        <taxon>Muscomorpha</taxon>
        <taxon>Ephydroidea</taxon>
        <taxon>Drosophilidae</taxon>
        <taxon>Drosophila</taxon>
    </lineage>
</organism>
<dbReference type="Proteomes" id="UP000494163">
    <property type="component" value="Chromosome 3R"/>
</dbReference>